<dbReference type="InterPro" id="IPR025870">
    <property type="entry name" value="Glyoxalase-like_dom"/>
</dbReference>
<dbReference type="AlphaFoldDB" id="A0A1J0VRW4"/>
<evidence type="ECO:0000313" key="3">
    <source>
        <dbReference type="Proteomes" id="UP000183810"/>
    </source>
</evidence>
<sequence length="299" mass="33626">MTATATDFHHVGLITHDMEWTIATYERLGFSFVAVPQPRMRLETTVEPDVFGTRYRTAIFETNYLEVLPHTDPQAWGWISQGGGGYSTDNIRGRYEGMCLMHLATDDIELLRDRLTAHAVPCDDIRRYQRDIDTPVGPQLMQVLAFSFPHPGNPEGLIEFAQHLTPELVLQSRHTSHPNGARRISETIVCAGDPERYARKYDLYTGQRYGMVDPHYFLVDFGDDTRISVFSPQRIGALYPGCDTPDPGLVGFVTEVTSLAATRAHLTSHHVLFTERHGQLVVDPRDSGGNIVIFSEPLE</sequence>
<reference evidence="2" key="1">
    <citation type="submission" date="2016-11" db="EMBL/GenBank/DDBJ databases">
        <authorList>
            <person name="Jaros S."/>
            <person name="Januszkiewicz K."/>
            <person name="Wedrychowicz H."/>
        </authorList>
    </citation>
    <scope>NUCLEOTIDE SEQUENCE [LARGE SCALE GENOMIC DNA]</scope>
    <source>
        <strain evidence="2">Y48</strain>
    </source>
</reference>
<name>A0A1J0VRW4_9NOCA</name>
<dbReference type="InterPro" id="IPR029068">
    <property type="entry name" value="Glyas_Bleomycin-R_OHBP_Dase"/>
</dbReference>
<organism evidence="2 3">
    <name type="scientific">Nocardia mangyaensis</name>
    <dbReference type="NCBI Taxonomy" id="2213200"/>
    <lineage>
        <taxon>Bacteria</taxon>
        <taxon>Bacillati</taxon>
        <taxon>Actinomycetota</taxon>
        <taxon>Actinomycetes</taxon>
        <taxon>Mycobacteriales</taxon>
        <taxon>Nocardiaceae</taxon>
        <taxon>Nocardia</taxon>
    </lineage>
</organism>
<proteinExistence type="predicted"/>
<dbReference type="RefSeq" id="WP_071927974.1">
    <property type="nucleotide sequence ID" value="NZ_CP018082.1"/>
</dbReference>
<gene>
    <name evidence="2" type="ORF">BOX37_13490</name>
</gene>
<dbReference type="Gene3D" id="3.10.180.10">
    <property type="entry name" value="2,3-Dihydroxybiphenyl 1,2-Dioxygenase, domain 1"/>
    <property type="match status" value="1"/>
</dbReference>
<keyword evidence="3" id="KW-1185">Reference proteome</keyword>
<feature type="domain" description="Glyoxalase-like" evidence="1">
    <location>
        <begin position="8"/>
        <end position="202"/>
    </location>
</feature>
<evidence type="ECO:0000259" key="1">
    <source>
        <dbReference type="Pfam" id="PF13468"/>
    </source>
</evidence>
<dbReference type="Proteomes" id="UP000183810">
    <property type="component" value="Chromosome"/>
</dbReference>
<dbReference type="SUPFAM" id="SSF54593">
    <property type="entry name" value="Glyoxalase/Bleomycin resistance protein/Dihydroxybiphenyl dioxygenase"/>
    <property type="match status" value="1"/>
</dbReference>
<evidence type="ECO:0000313" key="2">
    <source>
        <dbReference type="EMBL" id="APE34792.1"/>
    </source>
</evidence>
<dbReference type="KEGG" id="nsl:BOX37_13490"/>
<dbReference type="Pfam" id="PF13468">
    <property type="entry name" value="Glyoxalase_3"/>
    <property type="match status" value="1"/>
</dbReference>
<dbReference type="EMBL" id="CP018082">
    <property type="protein sequence ID" value="APE34792.1"/>
    <property type="molecule type" value="Genomic_DNA"/>
</dbReference>
<dbReference type="OrthoDB" id="4152030at2"/>
<protein>
    <recommendedName>
        <fullName evidence="1">Glyoxalase-like domain-containing protein</fullName>
    </recommendedName>
</protein>
<accession>A0A1J0VRW4</accession>